<dbReference type="NCBIfam" id="NF041757">
    <property type="entry name" value="EfeO"/>
    <property type="match status" value="1"/>
</dbReference>
<feature type="signal peptide" evidence="4">
    <location>
        <begin position="1"/>
        <end position="20"/>
    </location>
</feature>
<dbReference type="Proteomes" id="UP001500571">
    <property type="component" value="Unassembled WGS sequence"/>
</dbReference>
<feature type="domain" description="Imelysin-like" evidence="5">
    <location>
        <begin position="147"/>
        <end position="382"/>
    </location>
</feature>
<comment type="similarity">
    <text evidence="2">Belongs to the EfeM/EfeO family.</text>
</comment>
<feature type="domain" description="EfeO-type cupredoxin-like" evidence="6">
    <location>
        <begin position="26"/>
        <end position="123"/>
    </location>
</feature>
<proteinExistence type="inferred from homology"/>
<keyword evidence="3 4" id="KW-0732">Signal</keyword>
<evidence type="ECO:0000313" key="8">
    <source>
        <dbReference type="Proteomes" id="UP001500571"/>
    </source>
</evidence>
<dbReference type="CDD" id="cd14656">
    <property type="entry name" value="Imelysin-like_EfeO"/>
    <property type="match status" value="1"/>
</dbReference>
<evidence type="ECO:0000256" key="2">
    <source>
        <dbReference type="ARBA" id="ARBA00005989"/>
    </source>
</evidence>
<gene>
    <name evidence="7" type="ORF">GCM10009798_24630</name>
</gene>
<evidence type="ECO:0000256" key="4">
    <source>
        <dbReference type="SAM" id="SignalP"/>
    </source>
</evidence>
<dbReference type="PROSITE" id="PS51257">
    <property type="entry name" value="PROKAR_LIPOPROTEIN"/>
    <property type="match status" value="1"/>
</dbReference>
<evidence type="ECO:0000256" key="3">
    <source>
        <dbReference type="ARBA" id="ARBA00022729"/>
    </source>
</evidence>
<feature type="chain" id="PRO_5045943965" evidence="4">
    <location>
        <begin position="21"/>
        <end position="388"/>
    </location>
</feature>
<dbReference type="RefSeq" id="WP_344045142.1">
    <property type="nucleotide sequence ID" value="NZ_BAAAPB010000002.1"/>
</dbReference>
<reference evidence="7 8" key="1">
    <citation type="journal article" date="2019" name="Int. J. Syst. Evol. Microbiol.">
        <title>The Global Catalogue of Microorganisms (GCM) 10K type strain sequencing project: providing services to taxonomists for standard genome sequencing and annotation.</title>
        <authorList>
            <consortium name="The Broad Institute Genomics Platform"/>
            <consortium name="The Broad Institute Genome Sequencing Center for Infectious Disease"/>
            <person name="Wu L."/>
            <person name="Ma J."/>
        </authorList>
    </citation>
    <scope>NUCLEOTIDE SEQUENCE [LARGE SCALE GENOMIC DNA]</scope>
    <source>
        <strain evidence="7 8">JCM 15309</strain>
    </source>
</reference>
<evidence type="ECO:0000259" key="6">
    <source>
        <dbReference type="Pfam" id="PF13473"/>
    </source>
</evidence>
<dbReference type="EMBL" id="BAAAPB010000002">
    <property type="protein sequence ID" value="GAA1963635.1"/>
    <property type="molecule type" value="Genomic_DNA"/>
</dbReference>
<dbReference type="InterPro" id="IPR028096">
    <property type="entry name" value="EfeO_Cupredoxin"/>
</dbReference>
<name>A0ABN2R5C6_9ACTN</name>
<dbReference type="InterPro" id="IPR050894">
    <property type="entry name" value="EfeM/EfeO_iron_uptake"/>
</dbReference>
<comment type="subcellular location">
    <subcellularLocation>
        <location evidence="1">Periplasm</location>
    </subcellularLocation>
</comment>
<evidence type="ECO:0000259" key="5">
    <source>
        <dbReference type="Pfam" id="PF09375"/>
    </source>
</evidence>
<dbReference type="Gene3D" id="1.20.1420.20">
    <property type="entry name" value="M75 peptidase, HXXE motif"/>
    <property type="match status" value="1"/>
</dbReference>
<accession>A0ABN2R5C6</accession>
<dbReference type="InterPro" id="IPR034981">
    <property type="entry name" value="Imelysin-like_EfeO/Algp7"/>
</dbReference>
<keyword evidence="8" id="KW-1185">Reference proteome</keyword>
<dbReference type="InterPro" id="IPR018976">
    <property type="entry name" value="Imelysin-like"/>
</dbReference>
<sequence length="388" mass="41620">MRKPALAMTAAALAATPLFAACTENASSATGDEKDPRTVTVTSSADACKLSATSAPAGTLTFEVTNTGSEVTEFYLLGADGMTIKAEIENIGPSINRKLTVDAPAGTYVTACKPGMKGDGIRADFTVDESGDGPTVSADEQQQVATAQANYKAYVNDQSDQLVTSTQRFVALYKAGKDDEARALYPQARAHWERIETVAESFGDLDPLTDAREADLEPGQKWTGWHRIEKDLWAPAGYRALTPQQRTAYADDLMKNITTLDGRIAGLDYTVDQIANGSRGLLEEVAGGKVTGEEEAWSHTDLWDFQANVDGARVGWEGVKPIVEAKDPALAKQLDERFGALQKLLDRQRSGNGFAFYDRVSATDKKALSDAVNALSEPLSRLTAAVLS</sequence>
<evidence type="ECO:0000256" key="1">
    <source>
        <dbReference type="ARBA" id="ARBA00004418"/>
    </source>
</evidence>
<dbReference type="Pfam" id="PF13473">
    <property type="entry name" value="Cupredoxin_1"/>
    <property type="match status" value="1"/>
</dbReference>
<comment type="caution">
    <text evidence="7">The sequence shown here is derived from an EMBL/GenBank/DDBJ whole genome shotgun (WGS) entry which is preliminary data.</text>
</comment>
<organism evidence="7 8">
    <name type="scientific">Nocardioides panacihumi</name>
    <dbReference type="NCBI Taxonomy" id="400774"/>
    <lineage>
        <taxon>Bacteria</taxon>
        <taxon>Bacillati</taxon>
        <taxon>Actinomycetota</taxon>
        <taxon>Actinomycetes</taxon>
        <taxon>Propionibacteriales</taxon>
        <taxon>Nocardioidaceae</taxon>
        <taxon>Nocardioides</taxon>
    </lineage>
</organism>
<dbReference type="PANTHER" id="PTHR39192:SF1">
    <property type="entry name" value="IRON UPTAKE SYSTEM COMPONENT EFEO"/>
    <property type="match status" value="1"/>
</dbReference>
<protein>
    <submittedName>
        <fullName evidence="7">Peptidase M75 family protein</fullName>
    </submittedName>
</protein>
<dbReference type="InterPro" id="IPR038352">
    <property type="entry name" value="Imelysin_sf"/>
</dbReference>
<dbReference type="PANTHER" id="PTHR39192">
    <property type="entry name" value="IRON UPTAKE SYSTEM COMPONENT EFEO"/>
    <property type="match status" value="1"/>
</dbReference>
<dbReference type="InterPro" id="IPR053377">
    <property type="entry name" value="Iron_uptake_EfeM/EfeO"/>
</dbReference>
<dbReference type="Pfam" id="PF09375">
    <property type="entry name" value="Peptidase_M75"/>
    <property type="match status" value="1"/>
</dbReference>
<evidence type="ECO:0000313" key="7">
    <source>
        <dbReference type="EMBL" id="GAA1963635.1"/>
    </source>
</evidence>